<dbReference type="NCBIfam" id="NF002542">
    <property type="entry name" value="PRK02101.1-3"/>
    <property type="match status" value="1"/>
</dbReference>
<accession>R7ZSB1</accession>
<evidence type="ECO:0000313" key="3">
    <source>
        <dbReference type="Proteomes" id="UP000013909"/>
    </source>
</evidence>
<dbReference type="GO" id="GO:0005829">
    <property type="term" value="C:cytosol"/>
    <property type="evidence" value="ECO:0007669"/>
    <property type="project" value="TreeGrafter"/>
</dbReference>
<reference evidence="2 3" key="1">
    <citation type="submission" date="2013-02" db="EMBL/GenBank/DDBJ databases">
        <title>A novel strain isolated from Lonar lake, Maharashtra, India.</title>
        <authorList>
            <person name="Singh A."/>
        </authorList>
    </citation>
    <scope>NUCLEOTIDE SEQUENCE [LARGE SCALE GENOMIC DNA]</scope>
    <source>
        <strain evidence="2 3">AK24</strain>
    </source>
</reference>
<dbReference type="PATRIC" id="fig|1288963.3.peg.2546"/>
<name>R7ZSB1_9BACT</name>
<sequence length="250" mass="29142">MVILISPAKTLDWSDSNVDLFTRPDFKKEIRELVSLMRKKDPSEIRELMHVSENLATLNHERYQRFQEEFSMGNSKQALLAFKGDVYTKIDVENYGEADFDFAQSHLRILSGLYGLLRPMDLIQPYRLEMGVKLRNNKAKDLYGFWGQKIAQAINDAAKGQEIVNLASQEYFKAVDRESLHSRVVTPTFKEYRDGTYKVIGLFAKQARGLMTDFVIKNRLTDVEQLKTFQAERYEYSEPLSTEDEWVFVR</sequence>
<dbReference type="Pfam" id="PF03883">
    <property type="entry name" value="H2O2_YaaD"/>
    <property type="match status" value="1"/>
</dbReference>
<dbReference type="Proteomes" id="UP000013909">
    <property type="component" value="Unassembled WGS sequence"/>
</dbReference>
<keyword evidence="3" id="KW-1185">Reference proteome</keyword>
<dbReference type="PANTHER" id="PTHR30283">
    <property type="entry name" value="PEROXIDE STRESS RESPONSE PROTEIN YAAA"/>
    <property type="match status" value="1"/>
</dbReference>
<dbReference type="GO" id="GO:0033194">
    <property type="term" value="P:response to hydroperoxide"/>
    <property type="evidence" value="ECO:0007669"/>
    <property type="project" value="TreeGrafter"/>
</dbReference>
<evidence type="ECO:0000256" key="1">
    <source>
        <dbReference type="HAMAP-Rule" id="MF_00652"/>
    </source>
</evidence>
<proteinExistence type="inferred from homology"/>
<dbReference type="InterPro" id="IPR005583">
    <property type="entry name" value="YaaA"/>
</dbReference>
<organism evidence="2 3">
    <name type="scientific">Lunatimonas lonarensis</name>
    <dbReference type="NCBI Taxonomy" id="1232681"/>
    <lineage>
        <taxon>Bacteria</taxon>
        <taxon>Pseudomonadati</taxon>
        <taxon>Bacteroidota</taxon>
        <taxon>Cytophagia</taxon>
        <taxon>Cytophagales</taxon>
        <taxon>Cyclobacteriaceae</taxon>
    </lineage>
</organism>
<dbReference type="STRING" id="1232681.ADIS_2555"/>
<comment type="caution">
    <text evidence="2">The sequence shown here is derived from an EMBL/GenBank/DDBJ whole genome shotgun (WGS) entry which is preliminary data.</text>
</comment>
<dbReference type="AlphaFoldDB" id="R7ZSB1"/>
<dbReference type="HAMAP" id="MF_00652">
    <property type="entry name" value="UPF0246"/>
    <property type="match status" value="1"/>
</dbReference>
<dbReference type="RefSeq" id="WP_010854691.1">
    <property type="nucleotide sequence ID" value="NZ_AQHR01000070.1"/>
</dbReference>
<evidence type="ECO:0000313" key="2">
    <source>
        <dbReference type="EMBL" id="EON76894.1"/>
    </source>
</evidence>
<dbReference type="OrthoDB" id="9777133at2"/>
<dbReference type="EMBL" id="AQHR01000070">
    <property type="protein sequence ID" value="EON76894.1"/>
    <property type="molecule type" value="Genomic_DNA"/>
</dbReference>
<protein>
    <recommendedName>
        <fullName evidence="1">UPF0246 protein ADIS_2555</fullName>
    </recommendedName>
</protein>
<comment type="similarity">
    <text evidence="1">Belongs to the UPF0246 family.</text>
</comment>
<dbReference type="PANTHER" id="PTHR30283:SF4">
    <property type="entry name" value="PEROXIDE STRESS RESISTANCE PROTEIN YAAA"/>
    <property type="match status" value="1"/>
</dbReference>
<gene>
    <name evidence="2" type="ORF">ADIS_2555</name>
</gene>